<dbReference type="Proteomes" id="UP001596113">
    <property type="component" value="Unassembled WGS sequence"/>
</dbReference>
<evidence type="ECO:0000313" key="1">
    <source>
        <dbReference type="EMBL" id="MFC5402310.1"/>
    </source>
</evidence>
<keyword evidence="2" id="KW-1185">Reference proteome</keyword>
<proteinExistence type="predicted"/>
<accession>A0ABW0HM59</accession>
<dbReference type="EMBL" id="JBHSMI010000011">
    <property type="protein sequence ID" value="MFC5402310.1"/>
    <property type="molecule type" value="Genomic_DNA"/>
</dbReference>
<dbReference type="RefSeq" id="WP_378130644.1">
    <property type="nucleotide sequence ID" value="NZ_JBHSMI010000011.1"/>
</dbReference>
<comment type="caution">
    <text evidence="1">The sequence shown here is derived from an EMBL/GenBank/DDBJ whole genome shotgun (WGS) entry which is preliminary data.</text>
</comment>
<protein>
    <submittedName>
        <fullName evidence="1">Uncharacterized protein</fullName>
    </submittedName>
</protein>
<gene>
    <name evidence="1" type="ORF">ACFPOF_06135</name>
</gene>
<evidence type="ECO:0000313" key="2">
    <source>
        <dbReference type="Proteomes" id="UP001596113"/>
    </source>
</evidence>
<organism evidence="1 2">
    <name type="scientific">Cohnella soli</name>
    <dbReference type="NCBI Taxonomy" id="425005"/>
    <lineage>
        <taxon>Bacteria</taxon>
        <taxon>Bacillati</taxon>
        <taxon>Bacillota</taxon>
        <taxon>Bacilli</taxon>
        <taxon>Bacillales</taxon>
        <taxon>Paenibacillaceae</taxon>
        <taxon>Cohnella</taxon>
    </lineage>
</organism>
<sequence>MGRNMGTTKMEVVEAIDLHISNCNQVLAMVKGRRLMGRGIAGWLRKNDSIFNNESQLQLMLAAGDYGEAFRVEAIEAIQRSIAFYSSISLAYAA</sequence>
<reference evidence="2" key="1">
    <citation type="journal article" date="2019" name="Int. J. Syst. Evol. Microbiol.">
        <title>The Global Catalogue of Microorganisms (GCM) 10K type strain sequencing project: providing services to taxonomists for standard genome sequencing and annotation.</title>
        <authorList>
            <consortium name="The Broad Institute Genomics Platform"/>
            <consortium name="The Broad Institute Genome Sequencing Center for Infectious Disease"/>
            <person name="Wu L."/>
            <person name="Ma J."/>
        </authorList>
    </citation>
    <scope>NUCLEOTIDE SEQUENCE [LARGE SCALE GENOMIC DNA]</scope>
    <source>
        <strain evidence="2">CGMCC 1.18575</strain>
    </source>
</reference>
<name>A0ABW0HM59_9BACL</name>